<proteinExistence type="predicted"/>
<dbReference type="Proteomes" id="UP000254079">
    <property type="component" value="Unassembled WGS sequence"/>
</dbReference>
<dbReference type="EMBL" id="UGCP01000002">
    <property type="protein sequence ID" value="STI83615.1"/>
    <property type="molecule type" value="Genomic_DNA"/>
</dbReference>
<sequence length="85" mass="9280">MARSKTAQPKHSLRKIAVVVATAVSGMSVYAQAAVEPKEDTITVTAAPAPQESAWGLLQLLRRDSLLPALKPIRRFKKCHSLFLL</sequence>
<evidence type="ECO:0000313" key="3">
    <source>
        <dbReference type="Proteomes" id="UP000254079"/>
    </source>
</evidence>
<reference evidence="2 3" key="1">
    <citation type="submission" date="2018-06" db="EMBL/GenBank/DDBJ databases">
        <authorList>
            <consortium name="Pathogen Informatics"/>
            <person name="Doyle S."/>
        </authorList>
    </citation>
    <scope>NUCLEOTIDE SEQUENCE [LARGE SCALE GENOMIC DNA]</scope>
    <source>
        <strain evidence="2 3">NCTC8622</strain>
    </source>
</reference>
<feature type="signal peptide" evidence="1">
    <location>
        <begin position="1"/>
        <end position="33"/>
    </location>
</feature>
<protein>
    <submittedName>
        <fullName evidence="2">Ferrichrome outer membrane transporter</fullName>
    </submittedName>
</protein>
<evidence type="ECO:0000256" key="1">
    <source>
        <dbReference type="SAM" id="SignalP"/>
    </source>
</evidence>
<gene>
    <name evidence="2" type="primary">fhuA_1</name>
    <name evidence="2" type="ORF">NCTC8622_02645</name>
</gene>
<dbReference type="InterPro" id="IPR010916">
    <property type="entry name" value="TonB_box_CS"/>
</dbReference>
<evidence type="ECO:0000313" key="2">
    <source>
        <dbReference type="EMBL" id="STI83615.1"/>
    </source>
</evidence>
<name>A0A376U2S2_ECOLX</name>
<feature type="chain" id="PRO_5016961340" evidence="1">
    <location>
        <begin position="34"/>
        <end position="85"/>
    </location>
</feature>
<accession>A0A376U2S2</accession>
<keyword evidence="1" id="KW-0732">Signal</keyword>
<dbReference type="PROSITE" id="PS00430">
    <property type="entry name" value="TONB_DEPENDENT_REC_1"/>
    <property type="match status" value="1"/>
</dbReference>
<dbReference type="AlphaFoldDB" id="A0A376U2S2"/>
<organism evidence="2 3">
    <name type="scientific">Escherichia coli</name>
    <dbReference type="NCBI Taxonomy" id="562"/>
    <lineage>
        <taxon>Bacteria</taxon>
        <taxon>Pseudomonadati</taxon>
        <taxon>Pseudomonadota</taxon>
        <taxon>Gammaproteobacteria</taxon>
        <taxon>Enterobacterales</taxon>
        <taxon>Enterobacteriaceae</taxon>
        <taxon>Escherichia</taxon>
    </lineage>
</organism>